<dbReference type="SUPFAM" id="SSF46955">
    <property type="entry name" value="Putative DNA-binding domain"/>
    <property type="match status" value="1"/>
</dbReference>
<dbReference type="InterPro" id="IPR009061">
    <property type="entry name" value="DNA-bd_dom_put_sf"/>
</dbReference>
<sequence>MIPENVITQTETSQRLGVSRVALWNWRKAGKGPAPVMIGNRPHYDATEVEAFAAQRLAAGRKNAAPVE</sequence>
<organism evidence="4">
    <name type="scientific">uncultured Caudovirales phage</name>
    <dbReference type="NCBI Taxonomy" id="2100421"/>
    <lineage>
        <taxon>Viruses</taxon>
        <taxon>Duplodnaviria</taxon>
        <taxon>Heunggongvirae</taxon>
        <taxon>Uroviricota</taxon>
        <taxon>Caudoviricetes</taxon>
        <taxon>Peduoviridae</taxon>
        <taxon>Maltschvirus</taxon>
        <taxon>Maltschvirus maltsch</taxon>
    </lineage>
</organism>
<evidence type="ECO:0000256" key="1">
    <source>
        <dbReference type="ARBA" id="ARBA00004192"/>
    </source>
</evidence>
<evidence type="ECO:0000256" key="2">
    <source>
        <dbReference type="ARBA" id="ARBA00023200"/>
    </source>
</evidence>
<reference evidence="4" key="1">
    <citation type="submission" date="2020-04" db="EMBL/GenBank/DDBJ databases">
        <authorList>
            <person name="Chiriac C."/>
            <person name="Salcher M."/>
            <person name="Ghai R."/>
            <person name="Kavagutti S V."/>
        </authorList>
    </citation>
    <scope>NUCLEOTIDE SEQUENCE</scope>
</reference>
<evidence type="ECO:0000259" key="3">
    <source>
        <dbReference type="Pfam" id="PF12728"/>
    </source>
</evidence>
<dbReference type="Gene3D" id="1.10.10.10">
    <property type="entry name" value="Winged helix-like DNA-binding domain superfamily/Winged helix DNA-binding domain"/>
    <property type="match status" value="1"/>
</dbReference>
<keyword evidence="2" id="KW-1035">Host cytoplasm</keyword>
<proteinExistence type="predicted"/>
<feature type="domain" description="Helix-turn-helix" evidence="3">
    <location>
        <begin position="8"/>
        <end position="56"/>
    </location>
</feature>
<dbReference type="InterPro" id="IPR036388">
    <property type="entry name" value="WH-like_DNA-bd_sf"/>
</dbReference>
<accession>A0A6J5N9W4</accession>
<gene>
    <name evidence="4" type="ORF">UFOVP670_42</name>
</gene>
<evidence type="ECO:0000313" key="4">
    <source>
        <dbReference type="EMBL" id="CAB4155899.1"/>
    </source>
</evidence>
<dbReference type="EMBL" id="LR796632">
    <property type="protein sequence ID" value="CAB4155899.1"/>
    <property type="molecule type" value="Genomic_DNA"/>
</dbReference>
<dbReference type="Pfam" id="PF12728">
    <property type="entry name" value="HTH_17"/>
    <property type="match status" value="1"/>
</dbReference>
<name>A0A6J5N9W4_9CAUD</name>
<comment type="subcellular location">
    <subcellularLocation>
        <location evidence="1">Host cytoplasm</location>
    </subcellularLocation>
</comment>
<dbReference type="GO" id="GO:0030430">
    <property type="term" value="C:host cell cytoplasm"/>
    <property type="evidence" value="ECO:0007669"/>
    <property type="project" value="UniProtKB-SubCell"/>
</dbReference>
<dbReference type="InterPro" id="IPR041657">
    <property type="entry name" value="HTH_17"/>
</dbReference>
<protein>
    <recommendedName>
        <fullName evidence="3">Helix-turn-helix domain-containing protein</fullName>
    </recommendedName>
</protein>